<dbReference type="STRING" id="933084.A0A067PF97"/>
<keyword evidence="3" id="KW-1185">Reference proteome</keyword>
<feature type="domain" description="BTB" evidence="1">
    <location>
        <begin position="21"/>
        <end position="84"/>
    </location>
</feature>
<protein>
    <recommendedName>
        <fullName evidence="1">BTB domain-containing protein</fullName>
    </recommendedName>
</protein>
<name>A0A067PF97_9AGAM</name>
<organism evidence="2 3">
    <name type="scientific">Jaapia argillacea MUCL 33604</name>
    <dbReference type="NCBI Taxonomy" id="933084"/>
    <lineage>
        <taxon>Eukaryota</taxon>
        <taxon>Fungi</taxon>
        <taxon>Dikarya</taxon>
        <taxon>Basidiomycota</taxon>
        <taxon>Agaricomycotina</taxon>
        <taxon>Agaricomycetes</taxon>
        <taxon>Agaricomycetidae</taxon>
        <taxon>Jaapiales</taxon>
        <taxon>Jaapiaceae</taxon>
        <taxon>Jaapia</taxon>
    </lineage>
</organism>
<evidence type="ECO:0000313" key="2">
    <source>
        <dbReference type="EMBL" id="KDQ49707.1"/>
    </source>
</evidence>
<dbReference type="HOGENOM" id="CLU_033082_3_2_1"/>
<dbReference type="EMBL" id="KL197776">
    <property type="protein sequence ID" value="KDQ49707.1"/>
    <property type="molecule type" value="Genomic_DNA"/>
</dbReference>
<dbReference type="AlphaFoldDB" id="A0A067PF97"/>
<evidence type="ECO:0000259" key="1">
    <source>
        <dbReference type="PROSITE" id="PS50097"/>
    </source>
</evidence>
<dbReference type="InParanoid" id="A0A067PF97"/>
<gene>
    <name evidence="2" type="ORF">JAAARDRAFT_616720</name>
</gene>
<dbReference type="InterPro" id="IPR000210">
    <property type="entry name" value="BTB/POZ_dom"/>
</dbReference>
<proteinExistence type="predicted"/>
<dbReference type="Gene3D" id="3.30.710.10">
    <property type="entry name" value="Potassium Channel Kv1.1, Chain A"/>
    <property type="match status" value="1"/>
</dbReference>
<evidence type="ECO:0000313" key="3">
    <source>
        <dbReference type="Proteomes" id="UP000027265"/>
    </source>
</evidence>
<dbReference type="InterPro" id="IPR011333">
    <property type="entry name" value="SKP1/BTB/POZ_sf"/>
</dbReference>
<reference evidence="3" key="1">
    <citation type="journal article" date="2014" name="Proc. Natl. Acad. Sci. U.S.A.">
        <title>Extensive sampling of basidiomycete genomes demonstrates inadequacy of the white-rot/brown-rot paradigm for wood decay fungi.</title>
        <authorList>
            <person name="Riley R."/>
            <person name="Salamov A.A."/>
            <person name="Brown D.W."/>
            <person name="Nagy L.G."/>
            <person name="Floudas D."/>
            <person name="Held B.W."/>
            <person name="Levasseur A."/>
            <person name="Lombard V."/>
            <person name="Morin E."/>
            <person name="Otillar R."/>
            <person name="Lindquist E.A."/>
            <person name="Sun H."/>
            <person name="LaButti K.M."/>
            <person name="Schmutz J."/>
            <person name="Jabbour D."/>
            <person name="Luo H."/>
            <person name="Baker S.E."/>
            <person name="Pisabarro A.G."/>
            <person name="Walton J.D."/>
            <person name="Blanchette R.A."/>
            <person name="Henrissat B."/>
            <person name="Martin F."/>
            <person name="Cullen D."/>
            <person name="Hibbett D.S."/>
            <person name="Grigoriev I.V."/>
        </authorList>
    </citation>
    <scope>NUCLEOTIDE SEQUENCE [LARGE SCALE GENOMIC DNA]</scope>
    <source>
        <strain evidence="3">MUCL 33604</strain>
    </source>
</reference>
<dbReference type="Proteomes" id="UP000027265">
    <property type="component" value="Unassembled WGS sequence"/>
</dbReference>
<dbReference type="PROSITE" id="PS50097">
    <property type="entry name" value="BTB"/>
    <property type="match status" value="1"/>
</dbReference>
<sequence>MTTFSEEPGLVRSDDLWYEDGSVGLRAGMTLFRVHTSILSRHSEVLKAIFSQALETNSEMYEGCPLVEVTDSENDWEHFLKTIYIWPYFMPMFKEPFDVVAAVARLSTKYACSDLRYRATLHLASVFPFSPTNWAIRDKTRLIPPFEGELAAYLKLAFECDLKIILPALYYSACQGPLADALKAFDSVRHSTNLDVSPAFLLGRDRLRYAENQSASAYLLQRNPTFWCVLGCDVEEGFLRDRAEALVRSTASASAEQKTYAQCCIRHHHPVEGHHSKCYWYCTFIEQSIEASRNSVWEKLPEFFGLSDWETLKKEADV</sequence>
<dbReference type="OrthoDB" id="3893071at2759"/>
<accession>A0A067PF97</accession>